<proteinExistence type="inferred from homology"/>
<dbReference type="Gene3D" id="1.20.120.1630">
    <property type="match status" value="1"/>
</dbReference>
<keyword evidence="5" id="KW-0949">S-adenosyl-L-methionine</keyword>
<comment type="subcellular location">
    <subcellularLocation>
        <location evidence="5">Endoplasmic reticulum membrane</location>
        <topology evidence="5">Multi-pass membrane protein</topology>
    </subcellularLocation>
    <subcellularLocation>
        <location evidence="1">Membrane</location>
        <topology evidence="1">Multi-pass membrane protein</topology>
    </subcellularLocation>
</comment>
<dbReference type="InterPro" id="IPR007269">
    <property type="entry name" value="ICMT_MeTrfase"/>
</dbReference>
<keyword evidence="6" id="KW-0732">Signal</keyword>
<dbReference type="OrthoDB" id="422086at2759"/>
<feature type="chain" id="PRO_5034412042" description="Protein-S-isoprenylcysteine O-methyltransferase" evidence="6">
    <location>
        <begin position="16"/>
        <end position="231"/>
    </location>
</feature>
<dbReference type="GO" id="GO:0004671">
    <property type="term" value="F:protein C-terminal S-isoprenylcysteine carboxyl O-methyltransferase activity"/>
    <property type="evidence" value="ECO:0007669"/>
    <property type="project" value="UniProtKB-EC"/>
</dbReference>
<name>A0A8H5B9K6_9AGAR</name>
<dbReference type="EC" id="2.1.1.100" evidence="5"/>
<dbReference type="GO" id="GO:0005789">
    <property type="term" value="C:endoplasmic reticulum membrane"/>
    <property type="evidence" value="ECO:0007669"/>
    <property type="project" value="UniProtKB-SubCell"/>
</dbReference>
<evidence type="ECO:0000256" key="2">
    <source>
        <dbReference type="ARBA" id="ARBA00022692"/>
    </source>
</evidence>
<dbReference type="Pfam" id="PF04140">
    <property type="entry name" value="ICMT"/>
    <property type="match status" value="1"/>
</dbReference>
<comment type="caution">
    <text evidence="7">The sequence shown here is derived from an EMBL/GenBank/DDBJ whole genome shotgun (WGS) entry which is preliminary data.</text>
</comment>
<dbReference type="AlphaFoldDB" id="A0A8H5B9K6"/>
<evidence type="ECO:0000256" key="6">
    <source>
        <dbReference type="SAM" id="SignalP"/>
    </source>
</evidence>
<evidence type="ECO:0000313" key="7">
    <source>
        <dbReference type="EMBL" id="KAF5319295.1"/>
    </source>
</evidence>
<accession>A0A8H5B9K6</accession>
<keyword evidence="4 5" id="KW-0472">Membrane</keyword>
<dbReference type="PANTHER" id="PTHR43847">
    <property type="entry name" value="BLL3993 PROTEIN"/>
    <property type="match status" value="1"/>
</dbReference>
<feature type="transmembrane region" description="Helical" evidence="5">
    <location>
        <begin position="96"/>
        <end position="121"/>
    </location>
</feature>
<dbReference type="PANTHER" id="PTHR43847:SF1">
    <property type="entry name" value="BLL3993 PROTEIN"/>
    <property type="match status" value="1"/>
</dbReference>
<evidence type="ECO:0000256" key="3">
    <source>
        <dbReference type="ARBA" id="ARBA00022989"/>
    </source>
</evidence>
<organism evidence="7 8">
    <name type="scientific">Psilocybe cf. subviscida</name>
    <dbReference type="NCBI Taxonomy" id="2480587"/>
    <lineage>
        <taxon>Eukaryota</taxon>
        <taxon>Fungi</taxon>
        <taxon>Dikarya</taxon>
        <taxon>Basidiomycota</taxon>
        <taxon>Agaricomycotina</taxon>
        <taxon>Agaricomycetes</taxon>
        <taxon>Agaricomycetidae</taxon>
        <taxon>Agaricales</taxon>
        <taxon>Agaricineae</taxon>
        <taxon>Strophariaceae</taxon>
        <taxon>Psilocybe</taxon>
    </lineage>
</organism>
<dbReference type="EMBL" id="JAACJJ010000029">
    <property type="protein sequence ID" value="KAF5319295.1"/>
    <property type="molecule type" value="Genomic_DNA"/>
</dbReference>
<keyword evidence="2 5" id="KW-0812">Transmembrane</keyword>
<evidence type="ECO:0000256" key="4">
    <source>
        <dbReference type="ARBA" id="ARBA00023136"/>
    </source>
</evidence>
<comment type="similarity">
    <text evidence="5">Belongs to the class VI-like SAM-binding methyltransferase superfamily. Isoprenylcysteine carboxyl methyltransferase family.</text>
</comment>
<evidence type="ECO:0000313" key="8">
    <source>
        <dbReference type="Proteomes" id="UP000567179"/>
    </source>
</evidence>
<feature type="transmembrane region" description="Helical" evidence="5">
    <location>
        <begin position="180"/>
        <end position="198"/>
    </location>
</feature>
<sequence length="231" mass="25985">MTILTIVGIATCAYAFHFAGTPPVHSQKDEVAAPRRPTKTSIAEKILPALGPAMMYSFWAKSCFDILRTTQCNTADHPNDSYLLCFGILPPHRYLVAWALVIAAALIRRACFRALGQFFTFTVTIQNQHKLIRSGPYSIVRHPGYSAWIILTAGIVLLHIENLPTANEHASSLLQTLEGGYNLLYISLSLFSLYALLIRADVEDTMLHERCGQDWIEYSHQVPYQFVPFVW</sequence>
<dbReference type="GO" id="GO:0032259">
    <property type="term" value="P:methylation"/>
    <property type="evidence" value="ECO:0007669"/>
    <property type="project" value="UniProtKB-KW"/>
</dbReference>
<keyword evidence="5" id="KW-0489">Methyltransferase</keyword>
<comment type="catalytic activity">
    <reaction evidence="5">
        <text>[protein]-C-terminal S-[(2E,6E)-farnesyl]-L-cysteine + S-adenosyl-L-methionine = [protein]-C-terminal S-[(2E,6E)-farnesyl]-L-cysteine methyl ester + S-adenosyl-L-homocysteine</text>
        <dbReference type="Rhea" id="RHEA:21672"/>
        <dbReference type="Rhea" id="RHEA-COMP:12125"/>
        <dbReference type="Rhea" id="RHEA-COMP:12126"/>
        <dbReference type="ChEBI" id="CHEBI:57856"/>
        <dbReference type="ChEBI" id="CHEBI:59789"/>
        <dbReference type="ChEBI" id="CHEBI:90510"/>
        <dbReference type="ChEBI" id="CHEBI:90511"/>
        <dbReference type="EC" id="2.1.1.100"/>
    </reaction>
</comment>
<keyword evidence="5" id="KW-0256">Endoplasmic reticulum</keyword>
<feature type="signal peptide" evidence="6">
    <location>
        <begin position="1"/>
        <end position="15"/>
    </location>
</feature>
<evidence type="ECO:0000256" key="1">
    <source>
        <dbReference type="ARBA" id="ARBA00004141"/>
    </source>
</evidence>
<gene>
    <name evidence="7" type="ORF">D9619_008341</name>
</gene>
<reference evidence="7 8" key="1">
    <citation type="journal article" date="2020" name="ISME J.">
        <title>Uncovering the hidden diversity of litter-decomposition mechanisms in mushroom-forming fungi.</title>
        <authorList>
            <person name="Floudas D."/>
            <person name="Bentzer J."/>
            <person name="Ahren D."/>
            <person name="Johansson T."/>
            <person name="Persson P."/>
            <person name="Tunlid A."/>
        </authorList>
    </citation>
    <scope>NUCLEOTIDE SEQUENCE [LARGE SCALE GENOMIC DNA]</scope>
    <source>
        <strain evidence="7 8">CBS 101986</strain>
    </source>
</reference>
<feature type="transmembrane region" description="Helical" evidence="5">
    <location>
        <begin position="142"/>
        <end position="160"/>
    </location>
</feature>
<dbReference type="InterPro" id="IPR052527">
    <property type="entry name" value="Metal_cation-efflux_comp"/>
</dbReference>
<protein>
    <recommendedName>
        <fullName evidence="5">Protein-S-isoprenylcysteine O-methyltransferase</fullName>
        <ecNumber evidence="5">2.1.1.100</ecNumber>
    </recommendedName>
</protein>
<keyword evidence="5" id="KW-0808">Transferase</keyword>
<keyword evidence="3 5" id="KW-1133">Transmembrane helix</keyword>
<comment type="caution">
    <text evidence="5">Lacks conserved residue(s) required for the propagation of feature annotation.</text>
</comment>
<evidence type="ECO:0000256" key="5">
    <source>
        <dbReference type="RuleBase" id="RU362022"/>
    </source>
</evidence>
<dbReference type="Proteomes" id="UP000567179">
    <property type="component" value="Unassembled WGS sequence"/>
</dbReference>
<keyword evidence="8" id="KW-1185">Reference proteome</keyword>